<dbReference type="Proteomes" id="UP001500456">
    <property type="component" value="Unassembled WGS sequence"/>
</dbReference>
<proteinExistence type="predicted"/>
<name>A0ABP7U037_9ACTN</name>
<evidence type="ECO:0000256" key="1">
    <source>
        <dbReference type="SAM" id="Phobius"/>
    </source>
</evidence>
<evidence type="ECO:0000313" key="2">
    <source>
        <dbReference type="EMBL" id="GAA4033865.1"/>
    </source>
</evidence>
<evidence type="ECO:0000313" key="3">
    <source>
        <dbReference type="Proteomes" id="UP001500456"/>
    </source>
</evidence>
<keyword evidence="1" id="KW-1133">Transmembrane helix</keyword>
<dbReference type="Pfam" id="PF11750">
    <property type="entry name" value="DUF3307"/>
    <property type="match status" value="1"/>
</dbReference>
<comment type="caution">
    <text evidence="2">The sequence shown here is derived from an EMBL/GenBank/DDBJ whole genome shotgun (WGS) entry which is preliminary data.</text>
</comment>
<protein>
    <recommendedName>
        <fullName evidence="4">DUF3307 domain-containing protein</fullName>
    </recommendedName>
</protein>
<feature type="transmembrane region" description="Helical" evidence="1">
    <location>
        <begin position="45"/>
        <end position="66"/>
    </location>
</feature>
<keyword evidence="1" id="KW-0812">Transmembrane</keyword>
<dbReference type="RefSeq" id="WP_345572091.1">
    <property type="nucleotide sequence ID" value="NZ_BAAAZX010000079.1"/>
</dbReference>
<dbReference type="EMBL" id="BAAAZX010000079">
    <property type="protein sequence ID" value="GAA4033865.1"/>
    <property type="molecule type" value="Genomic_DNA"/>
</dbReference>
<evidence type="ECO:0008006" key="4">
    <source>
        <dbReference type="Google" id="ProtNLM"/>
    </source>
</evidence>
<keyword evidence="3" id="KW-1185">Reference proteome</keyword>
<organism evidence="2 3">
    <name type="scientific">Streptomyces plumbiresistens</name>
    <dbReference type="NCBI Taxonomy" id="511811"/>
    <lineage>
        <taxon>Bacteria</taxon>
        <taxon>Bacillati</taxon>
        <taxon>Actinomycetota</taxon>
        <taxon>Actinomycetes</taxon>
        <taxon>Kitasatosporales</taxon>
        <taxon>Streptomycetaceae</taxon>
        <taxon>Streptomyces</taxon>
    </lineage>
</organism>
<reference evidence="3" key="1">
    <citation type="journal article" date="2019" name="Int. J. Syst. Evol. Microbiol.">
        <title>The Global Catalogue of Microorganisms (GCM) 10K type strain sequencing project: providing services to taxonomists for standard genome sequencing and annotation.</title>
        <authorList>
            <consortium name="The Broad Institute Genomics Platform"/>
            <consortium name="The Broad Institute Genome Sequencing Center for Infectious Disease"/>
            <person name="Wu L."/>
            <person name="Ma J."/>
        </authorList>
    </citation>
    <scope>NUCLEOTIDE SEQUENCE [LARGE SCALE GENOMIC DNA]</scope>
    <source>
        <strain evidence="3">JCM 16924</strain>
    </source>
</reference>
<accession>A0ABP7U037</accession>
<keyword evidence="1" id="KW-0472">Membrane</keyword>
<dbReference type="InterPro" id="IPR021737">
    <property type="entry name" value="Phage_phiKZ_Orf197"/>
</dbReference>
<gene>
    <name evidence="2" type="ORF">GCM10022232_94360</name>
</gene>
<sequence length="145" mass="16059">MLAVTFAAYFVALWVAHEVADHWAQTHHQALTKGHRSRAGARSCLMHVTTYTALTAALGGLVWVVLDLQISLAGQLVSAVTHYWADRRYTLAWLADRLGKSRYYVLGAPRQGHDDNTTLGTGAYALDQSWHHFWLFVAALIAALS</sequence>